<reference evidence="9" key="1">
    <citation type="journal article" date="2019" name="Int. J. Syst. Evol. Microbiol.">
        <title>The Global Catalogue of Microorganisms (GCM) 10K type strain sequencing project: providing services to taxonomists for standard genome sequencing and annotation.</title>
        <authorList>
            <consortium name="The Broad Institute Genomics Platform"/>
            <consortium name="The Broad Institute Genome Sequencing Center for Infectious Disease"/>
            <person name="Wu L."/>
            <person name="Ma J."/>
        </authorList>
    </citation>
    <scope>NUCLEOTIDE SEQUENCE [LARGE SCALE GENOMIC DNA]</scope>
    <source>
        <strain evidence="9">JCM 18956</strain>
    </source>
</reference>
<evidence type="ECO:0000256" key="4">
    <source>
        <dbReference type="ARBA" id="ARBA00023163"/>
    </source>
</evidence>
<feature type="domain" description="RNA polymerase sigma-70 region 2" evidence="6">
    <location>
        <begin position="27"/>
        <end position="94"/>
    </location>
</feature>
<feature type="region of interest" description="Disordered" evidence="5">
    <location>
        <begin position="179"/>
        <end position="207"/>
    </location>
</feature>
<dbReference type="InterPro" id="IPR007627">
    <property type="entry name" value="RNA_pol_sigma70_r2"/>
</dbReference>
<dbReference type="SUPFAM" id="SSF88659">
    <property type="entry name" value="Sigma3 and sigma4 domains of RNA polymerase sigma factors"/>
    <property type="match status" value="1"/>
</dbReference>
<dbReference type="Gene3D" id="1.10.10.10">
    <property type="entry name" value="Winged helix-like DNA-binding domain superfamily/Winged helix DNA-binding domain"/>
    <property type="match status" value="1"/>
</dbReference>
<evidence type="ECO:0000256" key="1">
    <source>
        <dbReference type="ARBA" id="ARBA00010641"/>
    </source>
</evidence>
<dbReference type="InterPro" id="IPR013249">
    <property type="entry name" value="RNA_pol_sigma70_r4_t2"/>
</dbReference>
<keyword evidence="4" id="KW-0804">Transcription</keyword>
<comment type="caution">
    <text evidence="8">The sequence shown here is derived from an EMBL/GenBank/DDBJ whole genome shotgun (WGS) entry which is preliminary data.</text>
</comment>
<evidence type="ECO:0000256" key="5">
    <source>
        <dbReference type="SAM" id="MobiDB-lite"/>
    </source>
</evidence>
<name>A0ABP8W0I7_9MICO</name>
<dbReference type="InterPro" id="IPR039425">
    <property type="entry name" value="RNA_pol_sigma-70-like"/>
</dbReference>
<evidence type="ECO:0000313" key="8">
    <source>
        <dbReference type="EMBL" id="GAA4675742.1"/>
    </source>
</evidence>
<dbReference type="InterPro" id="IPR014284">
    <property type="entry name" value="RNA_pol_sigma-70_dom"/>
</dbReference>
<dbReference type="Gene3D" id="1.10.1740.10">
    <property type="match status" value="1"/>
</dbReference>
<protein>
    <submittedName>
        <fullName evidence="8">RNA polymerase sigma factor</fullName>
    </submittedName>
</protein>
<dbReference type="InterPro" id="IPR013324">
    <property type="entry name" value="RNA_pol_sigma_r3/r4-like"/>
</dbReference>
<dbReference type="EMBL" id="BAABLM010000003">
    <property type="protein sequence ID" value="GAA4675742.1"/>
    <property type="molecule type" value="Genomic_DNA"/>
</dbReference>
<dbReference type="Proteomes" id="UP001501295">
    <property type="component" value="Unassembled WGS sequence"/>
</dbReference>
<sequence>MRAIISVTTDSEIIRRSRDRPADFGELFDRHATALHRYAARRTNPSVADDILSETFLVAFERRTGFDHDRDDARPWLFGIATNLLRHHYRAEARMLAALPRAVEHDRHDGDLARSTERLDAERAVSHLAATLKGLSPHDRDALLLYAWANLTYDEIAEATGVPPGTVASRLNRTRRLLRETAATDPSSTTTSNGTSHGRPDPAPHPA</sequence>
<dbReference type="PANTHER" id="PTHR43133">
    <property type="entry name" value="RNA POLYMERASE ECF-TYPE SIGMA FACTO"/>
    <property type="match status" value="1"/>
</dbReference>
<evidence type="ECO:0000256" key="2">
    <source>
        <dbReference type="ARBA" id="ARBA00023015"/>
    </source>
</evidence>
<feature type="domain" description="RNA polymerase sigma factor 70 region 4 type 2" evidence="7">
    <location>
        <begin position="129"/>
        <end position="178"/>
    </location>
</feature>
<dbReference type="Pfam" id="PF08281">
    <property type="entry name" value="Sigma70_r4_2"/>
    <property type="match status" value="1"/>
</dbReference>
<keyword evidence="9" id="KW-1185">Reference proteome</keyword>
<dbReference type="SUPFAM" id="SSF88946">
    <property type="entry name" value="Sigma2 domain of RNA polymerase sigma factors"/>
    <property type="match status" value="1"/>
</dbReference>
<organism evidence="8 9">
    <name type="scientific">Frondihabitans cladoniiphilus</name>
    <dbReference type="NCBI Taxonomy" id="715785"/>
    <lineage>
        <taxon>Bacteria</taxon>
        <taxon>Bacillati</taxon>
        <taxon>Actinomycetota</taxon>
        <taxon>Actinomycetes</taxon>
        <taxon>Micrococcales</taxon>
        <taxon>Microbacteriaceae</taxon>
        <taxon>Frondihabitans</taxon>
    </lineage>
</organism>
<dbReference type="NCBIfam" id="TIGR02937">
    <property type="entry name" value="sigma70-ECF"/>
    <property type="match status" value="1"/>
</dbReference>
<dbReference type="PANTHER" id="PTHR43133:SF25">
    <property type="entry name" value="RNA POLYMERASE SIGMA FACTOR RFAY-RELATED"/>
    <property type="match status" value="1"/>
</dbReference>
<dbReference type="InterPro" id="IPR036388">
    <property type="entry name" value="WH-like_DNA-bd_sf"/>
</dbReference>
<feature type="compositionally biased region" description="Low complexity" evidence="5">
    <location>
        <begin position="180"/>
        <end position="196"/>
    </location>
</feature>
<evidence type="ECO:0000313" key="9">
    <source>
        <dbReference type="Proteomes" id="UP001501295"/>
    </source>
</evidence>
<comment type="similarity">
    <text evidence="1">Belongs to the sigma-70 factor family. ECF subfamily.</text>
</comment>
<feature type="compositionally biased region" description="Basic and acidic residues" evidence="5">
    <location>
        <begin position="198"/>
        <end position="207"/>
    </location>
</feature>
<gene>
    <name evidence="8" type="ORF">GCM10025780_20370</name>
</gene>
<proteinExistence type="inferred from homology"/>
<keyword evidence="2" id="KW-0805">Transcription regulation</keyword>
<dbReference type="InterPro" id="IPR013325">
    <property type="entry name" value="RNA_pol_sigma_r2"/>
</dbReference>
<evidence type="ECO:0000259" key="6">
    <source>
        <dbReference type="Pfam" id="PF04542"/>
    </source>
</evidence>
<dbReference type="Pfam" id="PF04542">
    <property type="entry name" value="Sigma70_r2"/>
    <property type="match status" value="1"/>
</dbReference>
<keyword evidence="3" id="KW-0731">Sigma factor</keyword>
<evidence type="ECO:0000259" key="7">
    <source>
        <dbReference type="Pfam" id="PF08281"/>
    </source>
</evidence>
<evidence type="ECO:0000256" key="3">
    <source>
        <dbReference type="ARBA" id="ARBA00023082"/>
    </source>
</evidence>
<accession>A0ABP8W0I7</accession>